<protein>
    <submittedName>
        <fullName evidence="1">Uncharacterized protein</fullName>
    </submittedName>
</protein>
<comment type="caution">
    <text evidence="1">The sequence shown here is derived from an EMBL/GenBank/DDBJ whole genome shotgun (WGS) entry which is preliminary data.</text>
</comment>
<name>A0A0F9AG13_9ZZZZ</name>
<dbReference type="EMBL" id="LAZR01054957">
    <property type="protein sequence ID" value="KKK77439.1"/>
    <property type="molecule type" value="Genomic_DNA"/>
</dbReference>
<sequence>MTGVMDDALAKVVTSGEIAAATPALEAMITRLERAVTMRVFQRLNSGETLDPQFAVQAWMELFAHARVRGTLTKGIAVGQSAGETISEQMNNGE</sequence>
<accession>A0A0F9AG13</accession>
<evidence type="ECO:0000313" key="1">
    <source>
        <dbReference type="EMBL" id="KKK77439.1"/>
    </source>
</evidence>
<proteinExistence type="predicted"/>
<reference evidence="1" key="1">
    <citation type="journal article" date="2015" name="Nature">
        <title>Complex archaea that bridge the gap between prokaryotes and eukaryotes.</title>
        <authorList>
            <person name="Spang A."/>
            <person name="Saw J.H."/>
            <person name="Jorgensen S.L."/>
            <person name="Zaremba-Niedzwiedzka K."/>
            <person name="Martijn J."/>
            <person name="Lind A.E."/>
            <person name="van Eijk R."/>
            <person name="Schleper C."/>
            <person name="Guy L."/>
            <person name="Ettema T.J."/>
        </authorList>
    </citation>
    <scope>NUCLEOTIDE SEQUENCE</scope>
</reference>
<dbReference type="AlphaFoldDB" id="A0A0F9AG13"/>
<organism evidence="1">
    <name type="scientific">marine sediment metagenome</name>
    <dbReference type="NCBI Taxonomy" id="412755"/>
    <lineage>
        <taxon>unclassified sequences</taxon>
        <taxon>metagenomes</taxon>
        <taxon>ecological metagenomes</taxon>
    </lineage>
</organism>
<gene>
    <name evidence="1" type="ORF">LCGC14_2853620</name>
</gene>